<evidence type="ECO:0000256" key="1">
    <source>
        <dbReference type="SAM" id="SignalP"/>
    </source>
</evidence>
<accession>A0ABS3M1B9</accession>
<feature type="chain" id="PRO_5045559114" evidence="1">
    <location>
        <begin position="19"/>
        <end position="244"/>
    </location>
</feature>
<keyword evidence="4" id="KW-0378">Hydrolase</keyword>
<keyword evidence="4" id="KW-0255">Endonuclease</keyword>
<dbReference type="InterPro" id="IPR040255">
    <property type="entry name" value="Non-specific_endonuclease"/>
</dbReference>
<evidence type="ECO:0000313" key="4">
    <source>
        <dbReference type="EMBL" id="MBO1361938.1"/>
    </source>
</evidence>
<dbReference type="EMBL" id="JAFVMF010000036">
    <property type="protein sequence ID" value="MBO1361938.1"/>
    <property type="molecule type" value="Genomic_DNA"/>
</dbReference>
<dbReference type="PANTHER" id="PTHR13966:SF5">
    <property type="entry name" value="ENDONUCLEASE G, MITOCHONDRIAL"/>
    <property type="match status" value="1"/>
</dbReference>
<reference evidence="4 5" key="1">
    <citation type="submission" date="2021-03" db="EMBL/GenBank/DDBJ databases">
        <title>The complete genome sequence of Acetobacter sacchari TBRC 11175.</title>
        <authorList>
            <person name="Charoenyingcharoen P."/>
            <person name="Yukphan P."/>
        </authorList>
    </citation>
    <scope>NUCLEOTIDE SEQUENCE [LARGE SCALE GENOMIC DNA]</scope>
    <source>
        <strain evidence="4 5">TBRC 11175</strain>
    </source>
</reference>
<keyword evidence="5" id="KW-1185">Reference proteome</keyword>
<keyword evidence="1" id="KW-0732">Signal</keyword>
<name>A0ABS3M1B9_9PROT</name>
<dbReference type="SMART" id="SM00477">
    <property type="entry name" value="NUC"/>
    <property type="match status" value="1"/>
</dbReference>
<dbReference type="InterPro" id="IPR020821">
    <property type="entry name" value="ENPP1-3/EXOG-like_nuc-like"/>
</dbReference>
<dbReference type="Proteomes" id="UP000664771">
    <property type="component" value="Unassembled WGS sequence"/>
</dbReference>
<organism evidence="4 5">
    <name type="scientific">Acetobacter sacchari</name>
    <dbReference type="NCBI Taxonomy" id="2661687"/>
    <lineage>
        <taxon>Bacteria</taxon>
        <taxon>Pseudomonadati</taxon>
        <taxon>Pseudomonadota</taxon>
        <taxon>Alphaproteobacteria</taxon>
        <taxon>Acetobacterales</taxon>
        <taxon>Acetobacteraceae</taxon>
        <taxon>Acetobacter</taxon>
    </lineage>
</organism>
<feature type="domain" description="DNA/RNA non-specific endonuclease/pyrophosphatase/phosphodiesterase" evidence="3">
    <location>
        <begin position="40"/>
        <end position="230"/>
    </location>
</feature>
<dbReference type="Gene3D" id="3.40.570.10">
    <property type="entry name" value="Extracellular Endonuclease, subunit A"/>
    <property type="match status" value="1"/>
</dbReference>
<evidence type="ECO:0000313" key="5">
    <source>
        <dbReference type="Proteomes" id="UP000664771"/>
    </source>
</evidence>
<dbReference type="InterPro" id="IPR044925">
    <property type="entry name" value="His-Me_finger_sf"/>
</dbReference>
<dbReference type="SMART" id="SM00892">
    <property type="entry name" value="Endonuclease_NS"/>
    <property type="match status" value="1"/>
</dbReference>
<evidence type="ECO:0000259" key="3">
    <source>
        <dbReference type="SMART" id="SM00892"/>
    </source>
</evidence>
<dbReference type="GO" id="GO:0004519">
    <property type="term" value="F:endonuclease activity"/>
    <property type="evidence" value="ECO:0007669"/>
    <property type="project" value="UniProtKB-KW"/>
</dbReference>
<sequence>MQRLLAAALLLVPLAARADCLDQFPGKRAPTASTAVTLLCSTSFATGYSAPTREPAWSVEHLTEEGVAAAERLQGRATFHEDLRIPANERSQLLDYRRSGWTRGHMAPSGDAPTHDARVETFALSNIVPQASKLNSGHWNQIEQNVRHLAEREGEIYVVTGPAFREPLGTIGPDHVRVPSSVWKAVYAPSLASVAVVVCKNSAPYSCNAVGLASLQRVTGVDPFPGVHSDERADKAGVGRMLLR</sequence>
<feature type="signal peptide" evidence="1">
    <location>
        <begin position="1"/>
        <end position="18"/>
    </location>
</feature>
<gene>
    <name evidence="4" type="ORF">J2D73_19325</name>
</gene>
<feature type="domain" description="ENPP1-3/EXOG-like endonuclease/phosphodiesterase" evidence="2">
    <location>
        <begin position="41"/>
        <end position="230"/>
    </location>
</feature>
<evidence type="ECO:0000259" key="2">
    <source>
        <dbReference type="SMART" id="SM00477"/>
    </source>
</evidence>
<dbReference type="Pfam" id="PF01223">
    <property type="entry name" value="Endonuclease_NS"/>
    <property type="match status" value="1"/>
</dbReference>
<protein>
    <submittedName>
        <fullName evidence="4">DNA/RNA non-specific endonuclease</fullName>
    </submittedName>
</protein>
<comment type="caution">
    <text evidence="4">The sequence shown here is derived from an EMBL/GenBank/DDBJ whole genome shotgun (WGS) entry which is preliminary data.</text>
</comment>
<dbReference type="InterPro" id="IPR044929">
    <property type="entry name" value="DNA/RNA_non-sp_Endonuclease_sf"/>
</dbReference>
<keyword evidence="4" id="KW-0540">Nuclease</keyword>
<dbReference type="SUPFAM" id="SSF54060">
    <property type="entry name" value="His-Me finger endonucleases"/>
    <property type="match status" value="1"/>
</dbReference>
<dbReference type="InterPro" id="IPR001604">
    <property type="entry name" value="Endo_G_ENPP1-like_dom"/>
</dbReference>
<dbReference type="PANTHER" id="PTHR13966">
    <property type="entry name" value="ENDONUCLEASE RELATED"/>
    <property type="match status" value="1"/>
</dbReference>
<proteinExistence type="predicted"/>
<dbReference type="RefSeq" id="WP_207883979.1">
    <property type="nucleotide sequence ID" value="NZ_JAFVMF010000036.1"/>
</dbReference>